<dbReference type="GO" id="GO:0005634">
    <property type="term" value="C:nucleus"/>
    <property type="evidence" value="ECO:0007669"/>
    <property type="project" value="UniProtKB-SubCell"/>
</dbReference>
<evidence type="ECO:0000256" key="3">
    <source>
        <dbReference type="ARBA" id="ARBA00023242"/>
    </source>
</evidence>
<dbReference type="InterPro" id="IPR007889">
    <property type="entry name" value="HTH_Psq"/>
</dbReference>
<keyword evidence="2" id="KW-0238">DNA-binding</keyword>
<dbReference type="InterPro" id="IPR009057">
    <property type="entry name" value="Homeodomain-like_sf"/>
</dbReference>
<gene>
    <name evidence="5" type="primary">Jrkl_0</name>
</gene>
<dbReference type="Pfam" id="PF04218">
    <property type="entry name" value="CENP-B_N"/>
    <property type="match status" value="1"/>
</dbReference>
<sequence length="526" mass="60959">MSQQRKRKHITLTLVEKLEILNKLENGDKLLNLANEFGVGRTTIYDIRKNSEKIKSFFKNNKSLKSMRKTLKTGEFPEIEDALYLWFLQERNRQTPISGEILKEKAKYFYKKITHKNDFQASDGWLDKFKNRFGLRLLCMTGEKLSCDVNSVEPYKEKFQKVIQELSLTPDQVYIADESGFLLHLLPKKTFVHHEELNAPGRKIIKDRITFMPCSNASGTHKLNLLVVGKPKNPRAFKNVSLPVDYKNQNKAWMTKSIFVEWFHETFVPSVEKFNKKQNLSKNALLIVENCPDHPIDDLNHSFIRVMFLPPNVTSILQSMDQNVIQAVKMHYKKSLLYKVLSKDDCVIKSLKEINLKDVVFSLANAWSNVSKKMIVCSWKNLWPNMCLFEQYENNTVLNLKDNEDNFSTELNQLQVSIAEKLVGTTDELKADDIRKWIDGEEEEKNQFLTNDDIIEEVMAKERDNDGNYDDKEEEVAVQTISHSTAIDSFTTSITWAEENGVDACDILVLQRLQEKVLKASLQTKK</sequence>
<evidence type="ECO:0000313" key="5">
    <source>
        <dbReference type="EMBL" id="MBW15679.1"/>
    </source>
</evidence>
<dbReference type="PROSITE" id="PS51253">
    <property type="entry name" value="HTH_CENPB"/>
    <property type="match status" value="1"/>
</dbReference>
<dbReference type="InterPro" id="IPR006600">
    <property type="entry name" value="HTH_CenpB_DNA-bd_dom"/>
</dbReference>
<protein>
    <submittedName>
        <fullName evidence="5">Jerky-like</fullName>
    </submittedName>
</protein>
<dbReference type="EMBL" id="GFXV01003874">
    <property type="protein sequence ID" value="MBW15679.1"/>
    <property type="molecule type" value="Transcribed_RNA"/>
</dbReference>
<dbReference type="InterPro" id="IPR004875">
    <property type="entry name" value="DDE_SF_endonuclease_dom"/>
</dbReference>
<dbReference type="Pfam" id="PF03221">
    <property type="entry name" value="HTH_Tnp_Tc5"/>
    <property type="match status" value="1"/>
</dbReference>
<reference evidence="5" key="1">
    <citation type="submission" date="2017-10" db="EMBL/GenBank/DDBJ databases">
        <title>Transcriptome Assembly of Sugarcane Aphid Adults.</title>
        <authorList>
            <person name="Scully E.D."/>
            <person name="Palmer N.A."/>
            <person name="Geib S.M."/>
            <person name="Sarath G."/>
            <person name="Sattler S.E."/>
        </authorList>
    </citation>
    <scope>NUCLEOTIDE SEQUENCE</scope>
    <source>
        <tissue evidence="5">Whole body</tissue>
    </source>
</reference>
<keyword evidence="3" id="KW-0539">Nucleus</keyword>
<dbReference type="PANTHER" id="PTHR19303">
    <property type="entry name" value="TRANSPOSON"/>
    <property type="match status" value="1"/>
</dbReference>
<evidence type="ECO:0000256" key="1">
    <source>
        <dbReference type="ARBA" id="ARBA00004123"/>
    </source>
</evidence>
<feature type="domain" description="HTH CENPB-type" evidence="4">
    <location>
        <begin position="67"/>
        <end position="139"/>
    </location>
</feature>
<proteinExistence type="predicted"/>
<accession>A0A2H8TNS6</accession>
<dbReference type="SMART" id="SM00674">
    <property type="entry name" value="CENPB"/>
    <property type="match status" value="1"/>
</dbReference>
<evidence type="ECO:0000256" key="2">
    <source>
        <dbReference type="ARBA" id="ARBA00023125"/>
    </source>
</evidence>
<dbReference type="GO" id="GO:0003677">
    <property type="term" value="F:DNA binding"/>
    <property type="evidence" value="ECO:0007669"/>
    <property type="project" value="UniProtKB-KW"/>
</dbReference>
<comment type="subcellular location">
    <subcellularLocation>
        <location evidence="1">Nucleus</location>
    </subcellularLocation>
</comment>
<evidence type="ECO:0000259" key="4">
    <source>
        <dbReference type="PROSITE" id="PS51253"/>
    </source>
</evidence>
<organism evidence="5">
    <name type="scientific">Melanaphis sacchari</name>
    <dbReference type="NCBI Taxonomy" id="742174"/>
    <lineage>
        <taxon>Eukaryota</taxon>
        <taxon>Metazoa</taxon>
        <taxon>Ecdysozoa</taxon>
        <taxon>Arthropoda</taxon>
        <taxon>Hexapoda</taxon>
        <taxon>Insecta</taxon>
        <taxon>Pterygota</taxon>
        <taxon>Neoptera</taxon>
        <taxon>Paraneoptera</taxon>
        <taxon>Hemiptera</taxon>
        <taxon>Sternorrhyncha</taxon>
        <taxon>Aphidomorpha</taxon>
        <taxon>Aphidoidea</taxon>
        <taxon>Aphididae</taxon>
        <taxon>Aphidini</taxon>
        <taxon>Melanaphis</taxon>
    </lineage>
</organism>
<dbReference type="SUPFAM" id="SSF46689">
    <property type="entry name" value="Homeodomain-like"/>
    <property type="match status" value="2"/>
</dbReference>
<dbReference type="Pfam" id="PF03184">
    <property type="entry name" value="DDE_1"/>
    <property type="match status" value="1"/>
</dbReference>
<dbReference type="PANTHER" id="PTHR19303:SF16">
    <property type="entry name" value="JERKY PROTEIN HOMOLOG-LIKE"/>
    <property type="match status" value="1"/>
</dbReference>
<dbReference type="Gene3D" id="1.10.10.60">
    <property type="entry name" value="Homeodomain-like"/>
    <property type="match status" value="2"/>
</dbReference>
<dbReference type="OrthoDB" id="125347at2759"/>
<dbReference type="AlphaFoldDB" id="A0A2H8TNS6"/>
<dbReference type="InterPro" id="IPR050863">
    <property type="entry name" value="CenT-Element_Derived"/>
</dbReference>
<name>A0A2H8TNS6_9HEMI</name>